<evidence type="ECO:0000256" key="2">
    <source>
        <dbReference type="ARBA" id="ARBA00022803"/>
    </source>
</evidence>
<keyword evidence="2 3" id="KW-0802">TPR repeat</keyword>
<dbReference type="PANTHER" id="PTHR45641:SF19">
    <property type="entry name" value="NEPHROCYSTIN-3"/>
    <property type="match status" value="1"/>
</dbReference>
<dbReference type="Pfam" id="PF17874">
    <property type="entry name" value="TPR_MalT"/>
    <property type="match status" value="1"/>
</dbReference>
<feature type="repeat" description="TPR" evidence="3">
    <location>
        <begin position="200"/>
        <end position="233"/>
    </location>
</feature>
<proteinExistence type="predicted"/>
<dbReference type="Proteomes" id="UP000634136">
    <property type="component" value="Unassembled WGS sequence"/>
</dbReference>
<sequence length="577" mass="65404">MEASFLLPSPTFSGCRTSKEAHTSSVCEQKFITCFPVCKQKQKYNLKLYIIPIRIVARFCVSRSPVGSLEAGEKGPENDVYSSFSSPMNYQRCLSYYLTLQSDPFYSMNDFERQLQELFDDIKRMIQMGNKNDAIDLLNANYEMVKEQLRAGSKGIEEAATLDIIALGFMAVGDLKFVGSLLNVMKELVDTLKDDAPRLDSILMHMGSMYSTLGNFKNSMDTYQRAIYIMERTYGMDCTFLVTPYLGMAKVLGSTGKATKAMEMYQKAITLLESSRGAESEDLVVPLLGLGNLLLKEGKAIDAETHFTRVLSIYAKSYGQNDGRSGMAMSSLAQVKCAQGNADEAIHLYKSALQIIEESNYLSPDDSIMEKMRVDLAELLHAVGRGQEGRELLEECLLISERHKGKEHPNLVTHMMNLATSYSRSKNYVEAERLLRRSLKIMIKNMGADDQSITFPMLHLAVILYHLKQDEEAEQLALEVLRIREKAFGEDSLPVGEALDCLVCIQTRQGKDDNELLKLLKRILNIQEKEFGHESEDVMVTLKKIVFYLDKLGRRDEKLPLQRRLSVLRRKYKQIHH</sequence>
<dbReference type="OrthoDB" id="771227at2759"/>
<organism evidence="5 6">
    <name type="scientific">Senna tora</name>
    <dbReference type="NCBI Taxonomy" id="362788"/>
    <lineage>
        <taxon>Eukaryota</taxon>
        <taxon>Viridiplantae</taxon>
        <taxon>Streptophyta</taxon>
        <taxon>Embryophyta</taxon>
        <taxon>Tracheophyta</taxon>
        <taxon>Spermatophyta</taxon>
        <taxon>Magnoliopsida</taxon>
        <taxon>eudicotyledons</taxon>
        <taxon>Gunneridae</taxon>
        <taxon>Pentapetalae</taxon>
        <taxon>rosids</taxon>
        <taxon>fabids</taxon>
        <taxon>Fabales</taxon>
        <taxon>Fabaceae</taxon>
        <taxon>Caesalpinioideae</taxon>
        <taxon>Cassia clade</taxon>
        <taxon>Senna</taxon>
    </lineage>
</organism>
<evidence type="ECO:0000313" key="5">
    <source>
        <dbReference type="EMBL" id="KAF7830733.1"/>
    </source>
</evidence>
<evidence type="ECO:0000259" key="4">
    <source>
        <dbReference type="Pfam" id="PF17874"/>
    </source>
</evidence>
<dbReference type="AlphaFoldDB" id="A0A834WR08"/>
<dbReference type="SMART" id="SM00028">
    <property type="entry name" value="TPR"/>
    <property type="match status" value="6"/>
</dbReference>
<dbReference type="EMBL" id="JAAIUW010000005">
    <property type="protein sequence ID" value="KAF7830733.1"/>
    <property type="molecule type" value="Genomic_DNA"/>
</dbReference>
<dbReference type="InterPro" id="IPR019734">
    <property type="entry name" value="TPR_rpt"/>
</dbReference>
<dbReference type="GO" id="GO:0009658">
    <property type="term" value="P:chloroplast organization"/>
    <property type="evidence" value="ECO:0007669"/>
    <property type="project" value="TreeGrafter"/>
</dbReference>
<keyword evidence="1" id="KW-0677">Repeat</keyword>
<evidence type="ECO:0000256" key="3">
    <source>
        <dbReference type="PROSITE-ProRule" id="PRU00339"/>
    </source>
</evidence>
<evidence type="ECO:0000256" key="1">
    <source>
        <dbReference type="ARBA" id="ARBA00022737"/>
    </source>
</evidence>
<gene>
    <name evidence="5" type="ORF">G2W53_013066</name>
</gene>
<accession>A0A834WR08</accession>
<dbReference type="GO" id="GO:0009507">
    <property type="term" value="C:chloroplast"/>
    <property type="evidence" value="ECO:0007669"/>
    <property type="project" value="TreeGrafter"/>
</dbReference>
<dbReference type="Gene3D" id="1.25.40.10">
    <property type="entry name" value="Tetratricopeptide repeat domain"/>
    <property type="match status" value="2"/>
</dbReference>
<dbReference type="InterPro" id="IPR011990">
    <property type="entry name" value="TPR-like_helical_dom_sf"/>
</dbReference>
<dbReference type="Pfam" id="PF13374">
    <property type="entry name" value="TPR_10"/>
    <property type="match status" value="2"/>
</dbReference>
<reference evidence="5" key="1">
    <citation type="submission" date="2020-09" db="EMBL/GenBank/DDBJ databases">
        <title>Genome-Enabled Discovery of Anthraquinone Biosynthesis in Senna tora.</title>
        <authorList>
            <person name="Kang S.-H."/>
            <person name="Pandey R.P."/>
            <person name="Lee C.-M."/>
            <person name="Sim J.-S."/>
            <person name="Jeong J.-T."/>
            <person name="Choi B.-S."/>
            <person name="Jung M."/>
            <person name="Ginzburg D."/>
            <person name="Zhao K."/>
            <person name="Won S.Y."/>
            <person name="Oh T.-J."/>
            <person name="Yu Y."/>
            <person name="Kim N.-H."/>
            <person name="Lee O.R."/>
            <person name="Lee T.-H."/>
            <person name="Bashyal P."/>
            <person name="Kim T.-S."/>
            <person name="Lee W.-H."/>
            <person name="Kawkins C."/>
            <person name="Kim C.-K."/>
            <person name="Kim J.S."/>
            <person name="Ahn B.O."/>
            <person name="Rhee S.Y."/>
            <person name="Sohng J.K."/>
        </authorList>
    </citation>
    <scope>NUCLEOTIDE SEQUENCE</scope>
    <source>
        <tissue evidence="5">Leaf</tissue>
    </source>
</reference>
<keyword evidence="6" id="KW-1185">Reference proteome</keyword>
<dbReference type="SUPFAM" id="SSF48452">
    <property type="entry name" value="TPR-like"/>
    <property type="match status" value="2"/>
</dbReference>
<feature type="domain" description="MalT-like TPR region" evidence="4">
    <location>
        <begin position="201"/>
        <end position="376"/>
    </location>
</feature>
<comment type="caution">
    <text evidence="5">The sequence shown here is derived from an EMBL/GenBank/DDBJ whole genome shotgun (WGS) entry which is preliminary data.</text>
</comment>
<protein>
    <submittedName>
        <fullName evidence="5">Nephrocystin-3 isoform X1</fullName>
    </submittedName>
</protein>
<dbReference type="PROSITE" id="PS50005">
    <property type="entry name" value="TPR"/>
    <property type="match status" value="1"/>
</dbReference>
<evidence type="ECO:0000313" key="6">
    <source>
        <dbReference type="Proteomes" id="UP000634136"/>
    </source>
</evidence>
<dbReference type="PANTHER" id="PTHR45641">
    <property type="entry name" value="TETRATRICOPEPTIDE REPEAT PROTEIN (AFU_ORTHOLOGUE AFUA_6G03870)"/>
    <property type="match status" value="1"/>
</dbReference>
<name>A0A834WR08_9FABA</name>
<dbReference type="InterPro" id="IPR041617">
    <property type="entry name" value="TPR_MalT"/>
</dbReference>